<organism evidence="2 3">
    <name type="scientific">Pseudomyxococcus hansupus</name>
    <dbReference type="NCBI Taxonomy" id="1297742"/>
    <lineage>
        <taxon>Bacteria</taxon>
        <taxon>Pseudomonadati</taxon>
        <taxon>Myxococcota</taxon>
        <taxon>Myxococcia</taxon>
        <taxon>Myxococcales</taxon>
        <taxon>Cystobacterineae</taxon>
        <taxon>Myxococcaceae</taxon>
        <taxon>Pseudomyxococcus</taxon>
    </lineage>
</organism>
<dbReference type="STRING" id="1297742.A176_003466"/>
<evidence type="ECO:0000313" key="3">
    <source>
        <dbReference type="Proteomes" id="UP000009026"/>
    </source>
</evidence>
<sequence length="107" mass="11788">MDPGGHGSAAVRSKKWGASSQYRRRGGRVAYATRNFPLMSDNGPALCREYRDCSVQRRPAPPVHSVQRPMATALEPQHVGLRRLPPQRAVPVPKDVQPPRARGAQLV</sequence>
<keyword evidence="3" id="KW-1185">Reference proteome</keyword>
<protein>
    <submittedName>
        <fullName evidence="2">Uncharacterized protein</fullName>
    </submittedName>
</protein>
<evidence type="ECO:0000256" key="1">
    <source>
        <dbReference type="SAM" id="MobiDB-lite"/>
    </source>
</evidence>
<name>A0A0H4WUT4_9BACT</name>
<accession>A0A0H4WUT4</accession>
<reference evidence="2 3" key="1">
    <citation type="journal article" date="2016" name="PLoS ONE">
        <title>Complete Genome Sequence and Comparative Genomics of a Novel Myxobacterium Myxococcus hansupus.</title>
        <authorList>
            <person name="Sharma G."/>
            <person name="Narwani T."/>
            <person name="Subramanian S."/>
        </authorList>
    </citation>
    <scope>NUCLEOTIDE SEQUENCE [LARGE SCALE GENOMIC DNA]</scope>
    <source>
        <strain evidence="3">mixupus</strain>
    </source>
</reference>
<dbReference type="KEGG" id="mym:A176_003466"/>
<evidence type="ECO:0000313" key="2">
    <source>
        <dbReference type="EMBL" id="AKQ66554.1"/>
    </source>
</evidence>
<proteinExistence type="predicted"/>
<dbReference type="EMBL" id="CP012109">
    <property type="protein sequence ID" value="AKQ66554.1"/>
    <property type="molecule type" value="Genomic_DNA"/>
</dbReference>
<gene>
    <name evidence="2" type="ORF">A176_003466</name>
</gene>
<dbReference type="Proteomes" id="UP000009026">
    <property type="component" value="Chromosome"/>
</dbReference>
<feature type="region of interest" description="Disordered" evidence="1">
    <location>
        <begin position="1"/>
        <end position="25"/>
    </location>
</feature>
<dbReference type="AlphaFoldDB" id="A0A0H4WUT4"/>
<feature type="region of interest" description="Disordered" evidence="1">
    <location>
        <begin position="58"/>
        <end position="107"/>
    </location>
</feature>